<feature type="compositionally biased region" description="Polar residues" evidence="1">
    <location>
        <begin position="84"/>
        <end position="95"/>
    </location>
</feature>
<gene>
    <name evidence="2" type="ORF">FHX73_1899</name>
</gene>
<feature type="compositionally biased region" description="Basic and acidic residues" evidence="1">
    <location>
        <begin position="10"/>
        <end position="22"/>
    </location>
</feature>
<accession>A0A561SA27</accession>
<proteinExistence type="predicted"/>
<dbReference type="EMBL" id="VIWT01000008">
    <property type="protein sequence ID" value="TWF71728.1"/>
    <property type="molecule type" value="Genomic_DNA"/>
</dbReference>
<reference evidence="2 3" key="1">
    <citation type="submission" date="2019-06" db="EMBL/GenBank/DDBJ databases">
        <title>Sequencing the genomes of 1000 actinobacteria strains.</title>
        <authorList>
            <person name="Klenk H.-P."/>
        </authorList>
    </citation>
    <scope>NUCLEOTIDE SEQUENCE [LARGE SCALE GENOMIC DNA]</scope>
    <source>
        <strain evidence="2 3">DSM 44826</strain>
    </source>
</reference>
<protein>
    <submittedName>
        <fullName evidence="2">Uncharacterized protein</fullName>
    </submittedName>
</protein>
<evidence type="ECO:0000313" key="2">
    <source>
        <dbReference type="EMBL" id="TWF71728.1"/>
    </source>
</evidence>
<dbReference type="Proteomes" id="UP000317940">
    <property type="component" value="Unassembled WGS sequence"/>
</dbReference>
<keyword evidence="3" id="KW-1185">Reference proteome</keyword>
<name>A0A561SA27_9ACTN</name>
<evidence type="ECO:0000313" key="3">
    <source>
        <dbReference type="Proteomes" id="UP000317940"/>
    </source>
</evidence>
<comment type="caution">
    <text evidence="2">The sequence shown here is derived from an EMBL/GenBank/DDBJ whole genome shotgun (WGS) entry which is preliminary data.</text>
</comment>
<sequence length="102" mass="11004">MSAGECGQAHPDRPEVRCEREGECGPGVEHLNRAHRLRWPGQPLPQTPVTGRRALARLARRTAAAVRTGSAAEAVGDWERRSGMSAQGPSVTGVTRQELPRS</sequence>
<evidence type="ECO:0000256" key="1">
    <source>
        <dbReference type="SAM" id="MobiDB-lite"/>
    </source>
</evidence>
<organism evidence="2 3">
    <name type="scientific">Kitasatospora viridis</name>
    <dbReference type="NCBI Taxonomy" id="281105"/>
    <lineage>
        <taxon>Bacteria</taxon>
        <taxon>Bacillati</taxon>
        <taxon>Actinomycetota</taxon>
        <taxon>Actinomycetes</taxon>
        <taxon>Kitasatosporales</taxon>
        <taxon>Streptomycetaceae</taxon>
        <taxon>Kitasatospora</taxon>
    </lineage>
</organism>
<feature type="region of interest" description="Disordered" evidence="1">
    <location>
        <begin position="1"/>
        <end position="22"/>
    </location>
</feature>
<feature type="region of interest" description="Disordered" evidence="1">
    <location>
        <begin position="69"/>
        <end position="102"/>
    </location>
</feature>
<dbReference type="AlphaFoldDB" id="A0A561SA27"/>